<keyword evidence="3 5" id="KW-0238">DNA-binding</keyword>
<evidence type="ECO:0000259" key="6">
    <source>
        <dbReference type="PROSITE" id="PS50977"/>
    </source>
</evidence>
<protein>
    <submittedName>
        <fullName evidence="7">Regulatory protein, tetR family</fullName>
    </submittedName>
</protein>
<dbReference type="GO" id="GO:0003700">
    <property type="term" value="F:DNA-binding transcription factor activity"/>
    <property type="evidence" value="ECO:0007669"/>
    <property type="project" value="TreeGrafter"/>
</dbReference>
<evidence type="ECO:0000256" key="3">
    <source>
        <dbReference type="ARBA" id="ARBA00023125"/>
    </source>
</evidence>
<keyword evidence="4" id="KW-0804">Transcription</keyword>
<name>A0A1M6PKU4_9ACTN</name>
<dbReference type="InterPro" id="IPR050109">
    <property type="entry name" value="HTH-type_TetR-like_transc_reg"/>
</dbReference>
<dbReference type="Proteomes" id="UP000184452">
    <property type="component" value="Unassembled WGS sequence"/>
</dbReference>
<evidence type="ECO:0000313" key="8">
    <source>
        <dbReference type="Proteomes" id="UP000184452"/>
    </source>
</evidence>
<evidence type="ECO:0000256" key="2">
    <source>
        <dbReference type="ARBA" id="ARBA00023015"/>
    </source>
</evidence>
<dbReference type="InterPro" id="IPR039538">
    <property type="entry name" value="BetI_C"/>
</dbReference>
<feature type="domain" description="HTH tetR-type" evidence="6">
    <location>
        <begin position="8"/>
        <end position="68"/>
    </location>
</feature>
<dbReference type="STRING" id="758803.SAMN05421803_113123"/>
<dbReference type="EMBL" id="FQZK01000013">
    <property type="protein sequence ID" value="SHK08602.1"/>
    <property type="molecule type" value="Genomic_DNA"/>
</dbReference>
<dbReference type="SUPFAM" id="SSF46689">
    <property type="entry name" value="Homeodomain-like"/>
    <property type="match status" value="1"/>
</dbReference>
<dbReference type="SUPFAM" id="SSF48498">
    <property type="entry name" value="Tetracyclin repressor-like, C-terminal domain"/>
    <property type="match status" value="1"/>
</dbReference>
<dbReference type="Pfam" id="PF13977">
    <property type="entry name" value="TetR_C_6"/>
    <property type="match status" value="1"/>
</dbReference>
<dbReference type="PROSITE" id="PS50977">
    <property type="entry name" value="HTH_TETR_2"/>
    <property type="match status" value="1"/>
</dbReference>
<evidence type="ECO:0000313" key="7">
    <source>
        <dbReference type="EMBL" id="SHK08602.1"/>
    </source>
</evidence>
<keyword evidence="2" id="KW-0805">Transcription regulation</keyword>
<dbReference type="Pfam" id="PF00440">
    <property type="entry name" value="TetR_N"/>
    <property type="match status" value="1"/>
</dbReference>
<dbReference type="InterPro" id="IPR009057">
    <property type="entry name" value="Homeodomain-like_sf"/>
</dbReference>
<dbReference type="PANTHER" id="PTHR30055:SF234">
    <property type="entry name" value="HTH-TYPE TRANSCRIPTIONAL REGULATOR BETI"/>
    <property type="match status" value="1"/>
</dbReference>
<accession>A0A1M6PKU4</accession>
<sequence length="207" mass="22023">MPKYVDKDARRRGVAAALRRIAAREGLEGVSIRTVAAEAGISAGAVQRDFPTKDELLAFAFHDAVDAVAERFSRIRIGPGRAGFAEGLRAVLLDLLPVDDERRAQARVWAAFYARAAVVPDFARTLADLDGLSRTALRAAVGYAVEQGELAPGLDPEEAVELLLVLVDGMWLTAARRPPGASVDPQRAAVDAAVAAVTGASSREPRR</sequence>
<feature type="DNA-binding region" description="H-T-H motif" evidence="5">
    <location>
        <begin position="31"/>
        <end position="50"/>
    </location>
</feature>
<dbReference type="InterPro" id="IPR036271">
    <property type="entry name" value="Tet_transcr_reg_TetR-rel_C_sf"/>
</dbReference>
<evidence type="ECO:0000256" key="1">
    <source>
        <dbReference type="ARBA" id="ARBA00022491"/>
    </source>
</evidence>
<gene>
    <name evidence="7" type="ORF">SAMN05421803_113123</name>
</gene>
<dbReference type="AlphaFoldDB" id="A0A1M6PKU4"/>
<evidence type="ECO:0000256" key="4">
    <source>
        <dbReference type="ARBA" id="ARBA00023163"/>
    </source>
</evidence>
<reference evidence="7 8" key="1">
    <citation type="submission" date="2016-11" db="EMBL/GenBank/DDBJ databases">
        <authorList>
            <person name="Jaros S."/>
            <person name="Januszkiewicz K."/>
            <person name="Wedrychowicz H."/>
        </authorList>
    </citation>
    <scope>NUCLEOTIDE SEQUENCE [LARGE SCALE GENOMIC DNA]</scope>
    <source>
        <strain evidence="7 8">CGMCC 4.5723</strain>
    </source>
</reference>
<dbReference type="OrthoDB" id="9816296at2"/>
<dbReference type="PANTHER" id="PTHR30055">
    <property type="entry name" value="HTH-TYPE TRANSCRIPTIONAL REGULATOR RUTR"/>
    <property type="match status" value="1"/>
</dbReference>
<dbReference type="GO" id="GO:0000976">
    <property type="term" value="F:transcription cis-regulatory region binding"/>
    <property type="evidence" value="ECO:0007669"/>
    <property type="project" value="TreeGrafter"/>
</dbReference>
<keyword evidence="8" id="KW-1185">Reference proteome</keyword>
<dbReference type="InterPro" id="IPR001647">
    <property type="entry name" value="HTH_TetR"/>
</dbReference>
<keyword evidence="1" id="KW-0678">Repressor</keyword>
<proteinExistence type="predicted"/>
<organism evidence="7 8">
    <name type="scientific">Nocardiopsis flavescens</name>
    <dbReference type="NCBI Taxonomy" id="758803"/>
    <lineage>
        <taxon>Bacteria</taxon>
        <taxon>Bacillati</taxon>
        <taxon>Actinomycetota</taxon>
        <taxon>Actinomycetes</taxon>
        <taxon>Streptosporangiales</taxon>
        <taxon>Nocardiopsidaceae</taxon>
        <taxon>Nocardiopsis</taxon>
    </lineage>
</organism>
<evidence type="ECO:0000256" key="5">
    <source>
        <dbReference type="PROSITE-ProRule" id="PRU00335"/>
    </source>
</evidence>
<dbReference type="Gene3D" id="1.10.357.10">
    <property type="entry name" value="Tetracycline Repressor, domain 2"/>
    <property type="match status" value="1"/>
</dbReference>
<dbReference type="RefSeq" id="WP_073381014.1">
    <property type="nucleotide sequence ID" value="NZ_FQZK01000013.1"/>
</dbReference>